<dbReference type="PANTHER" id="PTHR43802:SF1">
    <property type="entry name" value="IP11341P-RELATED"/>
    <property type="match status" value="1"/>
</dbReference>
<dbReference type="PANTHER" id="PTHR43802">
    <property type="entry name" value="ENOYL-COA HYDRATASE"/>
    <property type="match status" value="1"/>
</dbReference>
<organism evidence="2 3">
    <name type="scientific">Nocardioides humi</name>
    <dbReference type="NCBI Taxonomy" id="449461"/>
    <lineage>
        <taxon>Bacteria</taxon>
        <taxon>Bacillati</taxon>
        <taxon>Actinomycetota</taxon>
        <taxon>Actinomycetes</taxon>
        <taxon>Propionibacteriales</taxon>
        <taxon>Nocardioidaceae</taxon>
        <taxon>Nocardioides</taxon>
    </lineage>
</organism>
<protein>
    <submittedName>
        <fullName evidence="2">Enoyl-CoA hydratase</fullName>
    </submittedName>
</protein>
<dbReference type="Gene3D" id="3.90.226.10">
    <property type="entry name" value="2-enoyl-CoA Hydratase, Chain A, domain 1"/>
    <property type="match status" value="1"/>
</dbReference>
<evidence type="ECO:0000256" key="1">
    <source>
        <dbReference type="ARBA" id="ARBA00005254"/>
    </source>
</evidence>
<dbReference type="SUPFAM" id="SSF52096">
    <property type="entry name" value="ClpP/crotonase"/>
    <property type="match status" value="1"/>
</dbReference>
<evidence type="ECO:0000313" key="2">
    <source>
        <dbReference type="EMBL" id="GAA1518728.1"/>
    </source>
</evidence>
<dbReference type="Pfam" id="PF00378">
    <property type="entry name" value="ECH_1"/>
    <property type="match status" value="1"/>
</dbReference>
<dbReference type="InterPro" id="IPR029045">
    <property type="entry name" value="ClpP/crotonase-like_dom_sf"/>
</dbReference>
<gene>
    <name evidence="2" type="ORF">GCM10009788_23470</name>
</gene>
<name>A0ABN2AHK6_9ACTN</name>
<sequence length="260" mass="27248">MSSASLVRIEHDGPVATITLNRPERRNALTSALIAELSTALRDADADAAVHAIVLTGAGSSFCAGLDLRELGSTGDNMRTVGPFAGEPRPWPRLSTPLVGAINGPTATGGLEIALHCDFLIAAQEAAFADTHARVGVLPGWGLTYLLPQAVGVRRAREMSLTGRMVGADEALAWGLVNHVVPAAELLPTARRLALQAADLDPALAAEFLDLYQATTATTLADAVSIEARRSVAWAEATFSPEAVGTRSDQIIRRGRAQLS</sequence>
<dbReference type="InterPro" id="IPR001753">
    <property type="entry name" value="Enoyl-CoA_hydra/iso"/>
</dbReference>
<dbReference type="NCBIfam" id="NF004840">
    <property type="entry name" value="PRK06190.1"/>
    <property type="match status" value="1"/>
</dbReference>
<dbReference type="EMBL" id="BAAAOR010000016">
    <property type="protein sequence ID" value="GAA1518728.1"/>
    <property type="molecule type" value="Genomic_DNA"/>
</dbReference>
<comment type="caution">
    <text evidence="2">The sequence shown here is derived from an EMBL/GenBank/DDBJ whole genome shotgun (WGS) entry which is preliminary data.</text>
</comment>
<dbReference type="CDD" id="cd06558">
    <property type="entry name" value="crotonase-like"/>
    <property type="match status" value="1"/>
</dbReference>
<reference evidence="2 3" key="1">
    <citation type="journal article" date="2019" name="Int. J. Syst. Evol. Microbiol.">
        <title>The Global Catalogue of Microorganisms (GCM) 10K type strain sequencing project: providing services to taxonomists for standard genome sequencing and annotation.</title>
        <authorList>
            <consortium name="The Broad Institute Genomics Platform"/>
            <consortium name="The Broad Institute Genome Sequencing Center for Infectious Disease"/>
            <person name="Wu L."/>
            <person name="Ma J."/>
        </authorList>
    </citation>
    <scope>NUCLEOTIDE SEQUENCE [LARGE SCALE GENOMIC DNA]</scope>
    <source>
        <strain evidence="2 3">JCM 14942</strain>
    </source>
</reference>
<keyword evidence="3" id="KW-1185">Reference proteome</keyword>
<proteinExistence type="inferred from homology"/>
<evidence type="ECO:0000313" key="3">
    <source>
        <dbReference type="Proteomes" id="UP001500842"/>
    </source>
</evidence>
<dbReference type="Proteomes" id="UP001500842">
    <property type="component" value="Unassembled WGS sequence"/>
</dbReference>
<accession>A0ABN2AHK6</accession>
<dbReference type="RefSeq" id="WP_141005732.1">
    <property type="nucleotide sequence ID" value="NZ_BAAAOR010000016.1"/>
</dbReference>
<comment type="similarity">
    <text evidence="1">Belongs to the enoyl-CoA hydratase/isomerase family.</text>
</comment>